<keyword evidence="1" id="KW-0472">Membrane</keyword>
<evidence type="ECO:0000313" key="2">
    <source>
        <dbReference type="EMBL" id="MDH7453217.1"/>
    </source>
</evidence>
<keyword evidence="3" id="KW-1185">Reference proteome</keyword>
<proteinExistence type="predicted"/>
<dbReference type="RefSeq" id="WP_280942428.1">
    <property type="nucleotide sequence ID" value="NZ_JARYGX010000019.1"/>
</dbReference>
<sequence>MSPAQLPLRDVHEPAAPPWWPPAPGWWVGAGIVLVVVAILAWLRWRRLQRRRRAGELFDRTVNAAAAGPAQVAAISGLLRRAARLQAPDAATREGEAWLELLDRGRAIPDFDGAVGRLLLEGAFRVHVDPAEVEALRVLARARFVDWMQARP</sequence>
<keyword evidence="1" id="KW-0812">Transmembrane</keyword>
<protein>
    <submittedName>
        <fullName evidence="2">DUF4381 family protein</fullName>
    </submittedName>
</protein>
<keyword evidence="1" id="KW-1133">Transmembrane helix</keyword>
<dbReference type="Pfam" id="PF14316">
    <property type="entry name" value="DUF4381"/>
    <property type="match status" value="1"/>
</dbReference>
<evidence type="ECO:0000256" key="1">
    <source>
        <dbReference type="SAM" id="Phobius"/>
    </source>
</evidence>
<evidence type="ECO:0000313" key="3">
    <source>
        <dbReference type="Proteomes" id="UP001160550"/>
    </source>
</evidence>
<dbReference type="InterPro" id="IPR025489">
    <property type="entry name" value="DUF4381"/>
</dbReference>
<accession>A0ABT6MRE0</accession>
<reference evidence="2" key="1">
    <citation type="journal article" date="2007" name="Int. J. Syst. Evol. Microbiol.">
        <title>Luteimonas composti sp. nov., a moderately thermophilic bacterium isolated from food waste.</title>
        <authorList>
            <person name="Young C.C."/>
            <person name="Kampfer P."/>
            <person name="Chen W.M."/>
            <person name="Yen W.S."/>
            <person name="Arun A.B."/>
            <person name="Lai W.A."/>
            <person name="Shen F.T."/>
            <person name="Rekha P.D."/>
            <person name="Lin K.Y."/>
            <person name="Chou J.H."/>
        </authorList>
    </citation>
    <scope>NUCLEOTIDE SEQUENCE</scope>
    <source>
        <strain evidence="2">CC-YY355</strain>
    </source>
</reference>
<comment type="caution">
    <text evidence="2">The sequence shown here is derived from an EMBL/GenBank/DDBJ whole genome shotgun (WGS) entry which is preliminary data.</text>
</comment>
<feature type="transmembrane region" description="Helical" evidence="1">
    <location>
        <begin position="25"/>
        <end position="43"/>
    </location>
</feature>
<organism evidence="2 3">
    <name type="scientific">Luteimonas composti</name>
    <dbReference type="NCBI Taxonomy" id="398257"/>
    <lineage>
        <taxon>Bacteria</taxon>
        <taxon>Pseudomonadati</taxon>
        <taxon>Pseudomonadota</taxon>
        <taxon>Gammaproteobacteria</taxon>
        <taxon>Lysobacterales</taxon>
        <taxon>Lysobacteraceae</taxon>
        <taxon>Luteimonas</taxon>
    </lineage>
</organism>
<name>A0ABT6MRE0_9GAMM</name>
<dbReference type="EMBL" id="JARYGX010000019">
    <property type="protein sequence ID" value="MDH7453217.1"/>
    <property type="molecule type" value="Genomic_DNA"/>
</dbReference>
<dbReference type="Proteomes" id="UP001160550">
    <property type="component" value="Unassembled WGS sequence"/>
</dbReference>
<reference evidence="2" key="2">
    <citation type="submission" date="2023-04" db="EMBL/GenBank/DDBJ databases">
        <authorList>
            <person name="Sun J.-Q."/>
        </authorList>
    </citation>
    <scope>NUCLEOTIDE SEQUENCE</scope>
    <source>
        <strain evidence="2">CC-YY355</strain>
    </source>
</reference>
<gene>
    <name evidence="2" type="ORF">QF205_09080</name>
</gene>